<dbReference type="KEGG" id="tet:TTHERM_00165010"/>
<reference evidence="2" key="1">
    <citation type="journal article" date="2006" name="PLoS Biol.">
        <title>Macronuclear genome sequence of the ciliate Tetrahymena thermophila, a model eukaryote.</title>
        <authorList>
            <person name="Eisen J.A."/>
            <person name="Coyne R.S."/>
            <person name="Wu M."/>
            <person name="Wu D."/>
            <person name="Thiagarajan M."/>
            <person name="Wortman J.R."/>
            <person name="Badger J.H."/>
            <person name="Ren Q."/>
            <person name="Amedeo P."/>
            <person name="Jones K.M."/>
            <person name="Tallon L.J."/>
            <person name="Delcher A.L."/>
            <person name="Salzberg S.L."/>
            <person name="Silva J.C."/>
            <person name="Haas B.J."/>
            <person name="Majoros W.H."/>
            <person name="Farzad M."/>
            <person name="Carlton J.M."/>
            <person name="Smith R.K. Jr."/>
            <person name="Garg J."/>
            <person name="Pearlman R.E."/>
            <person name="Karrer K.M."/>
            <person name="Sun L."/>
            <person name="Manning G."/>
            <person name="Elde N.C."/>
            <person name="Turkewitz A.P."/>
            <person name="Asai D.J."/>
            <person name="Wilkes D.E."/>
            <person name="Wang Y."/>
            <person name="Cai H."/>
            <person name="Collins K."/>
            <person name="Stewart B.A."/>
            <person name="Lee S.R."/>
            <person name="Wilamowska K."/>
            <person name="Weinberg Z."/>
            <person name="Ruzzo W.L."/>
            <person name="Wloga D."/>
            <person name="Gaertig J."/>
            <person name="Frankel J."/>
            <person name="Tsao C.-C."/>
            <person name="Gorovsky M.A."/>
            <person name="Keeling P.J."/>
            <person name="Waller R.F."/>
            <person name="Patron N.J."/>
            <person name="Cherry J.M."/>
            <person name="Stover N.A."/>
            <person name="Krieger C.J."/>
            <person name="del Toro C."/>
            <person name="Ryder H.F."/>
            <person name="Williamson S.C."/>
            <person name="Barbeau R.A."/>
            <person name="Hamilton E.P."/>
            <person name="Orias E."/>
        </authorList>
    </citation>
    <scope>NUCLEOTIDE SEQUENCE [LARGE SCALE GENOMIC DNA]</scope>
    <source>
        <strain evidence="2">SB210</strain>
    </source>
</reference>
<dbReference type="InParanoid" id="X1W3P3"/>
<proteinExistence type="predicted"/>
<organism evidence="1 2">
    <name type="scientific">Tetrahymena thermophila (strain SB210)</name>
    <dbReference type="NCBI Taxonomy" id="312017"/>
    <lineage>
        <taxon>Eukaryota</taxon>
        <taxon>Sar</taxon>
        <taxon>Alveolata</taxon>
        <taxon>Ciliophora</taxon>
        <taxon>Intramacronucleata</taxon>
        <taxon>Oligohymenophorea</taxon>
        <taxon>Hymenostomatida</taxon>
        <taxon>Tetrahymenina</taxon>
        <taxon>Tetrahymenidae</taxon>
        <taxon>Tetrahymena</taxon>
    </lineage>
</organism>
<evidence type="ECO:0000313" key="1">
    <source>
        <dbReference type="EMBL" id="EAR88411.2"/>
    </source>
</evidence>
<name>X1W3P3_TETTS</name>
<dbReference type="AlphaFoldDB" id="X1W3P3"/>
<sequence length="327" mass="38721">MLIINNKHQIIKLDRTLSKNIFEADIIAPHLNFSIKTKNRINEKLQIKNKVRAYPDVYKILNERPKSQYYKVQYQFSFQLIRVSKGFKKSSFQNVNQSIIYLNKTFYLIQRQTKKIILPTTVFKVEYICQGTALSTKVRQIILKQVNPNAAKPKLDEENKAQIKLRKKVAPNATIKVIQIYEFHCSIYRLVKIFDWQSKQVQTQSKLKYEQFSIQQQLFPITVYPIQVQSLHELSKNRYFYGGHIRQLVKEGPLHVQHDQSQTIQLLPLFNQKYVEHPGIILQSYQTVVYQNVSYEQLQNIVLQPKPYFLINKSPTFKFLKIKNILD</sequence>
<evidence type="ECO:0000313" key="2">
    <source>
        <dbReference type="Proteomes" id="UP000009168"/>
    </source>
</evidence>
<dbReference type="EMBL" id="GG662840">
    <property type="protein sequence ID" value="EAR88411.2"/>
    <property type="molecule type" value="Genomic_DNA"/>
</dbReference>
<dbReference type="RefSeq" id="XP_001008656.2">
    <property type="nucleotide sequence ID" value="XM_001008656.2"/>
</dbReference>
<protein>
    <submittedName>
        <fullName evidence="1">Uncharacterized protein</fullName>
    </submittedName>
</protein>
<gene>
    <name evidence="1" type="ORF">TTHERM_00165010</name>
</gene>
<accession>X1W3P3</accession>
<dbReference type="GeneID" id="24442498"/>
<dbReference type="Proteomes" id="UP000009168">
    <property type="component" value="Unassembled WGS sequence"/>
</dbReference>
<keyword evidence="2" id="KW-1185">Reference proteome</keyword>